<keyword evidence="3" id="KW-1185">Reference proteome</keyword>
<reference evidence="2 3" key="1">
    <citation type="journal article" date="2016" name="Antonie Van Leeuwenhoek">
        <title>Nocardia donostiensis sp. nov., isolated from human respiratory specimens.</title>
        <authorList>
            <person name="Ercibengoa M."/>
            <person name="Bell M."/>
            <person name="Marimon J.M."/>
            <person name="Humrighouse B."/>
            <person name="Klenk H.P."/>
            <person name="Potter G."/>
            <person name="Perez-Trallero E."/>
        </authorList>
    </citation>
    <scope>NUCLEOTIDE SEQUENCE [LARGE SCALE GENOMIC DNA]</scope>
    <source>
        <strain evidence="2 3">X1655</strain>
    </source>
</reference>
<comment type="caution">
    <text evidence="2">The sequence shown here is derived from an EMBL/GenBank/DDBJ whole genome shotgun (WGS) entry which is preliminary data.</text>
</comment>
<keyword evidence="1" id="KW-0732">Signal</keyword>
<organism evidence="2 3">
    <name type="scientific">Nocardia donostiensis</name>
    <dbReference type="NCBI Taxonomy" id="1538463"/>
    <lineage>
        <taxon>Bacteria</taxon>
        <taxon>Bacillati</taxon>
        <taxon>Actinomycetota</taxon>
        <taxon>Actinomycetes</taxon>
        <taxon>Mycobacteriales</taxon>
        <taxon>Nocardiaceae</taxon>
        <taxon>Nocardia</taxon>
    </lineage>
</organism>
<evidence type="ECO:0000313" key="2">
    <source>
        <dbReference type="EMBL" id="ONM50299.1"/>
    </source>
</evidence>
<evidence type="ECO:0008006" key="4">
    <source>
        <dbReference type="Google" id="ProtNLM"/>
    </source>
</evidence>
<dbReference type="RefSeq" id="WP_077115117.1">
    <property type="nucleotide sequence ID" value="NZ_LOKT01000004.1"/>
</dbReference>
<dbReference type="SUPFAM" id="SSF49899">
    <property type="entry name" value="Concanavalin A-like lectins/glucanases"/>
    <property type="match status" value="1"/>
</dbReference>
<dbReference type="Proteomes" id="UP000188836">
    <property type="component" value="Unassembled WGS sequence"/>
</dbReference>
<accession>A0A1W0B606</accession>
<dbReference type="EMBL" id="MUMY01000002">
    <property type="protein sequence ID" value="ONM50299.1"/>
    <property type="molecule type" value="Genomic_DNA"/>
</dbReference>
<dbReference type="AlphaFoldDB" id="A0A1W0B606"/>
<sequence>MHRILTTAMVTAALMGASGSGTAVAEPHPNDGGMANCNVFGNVRRLLAGYNGDPNPQPYRPYYDDFTIARQENWCSTSYGDGTLRFGPDGLTLGIAASRPEVLMSAGSVISHTNVEQGHTVTMKVDASGSAGLNGTTGWGIASRTTDPGPLETAWFFRNDTDGPLGSISQATTPIFEAIGSDLPRGFFVMVKRALGLPVIKQLDPAYLAGEHSYSVRLSSDKVEFFIDGAEVASFADPPTGRSIDISRQPVPLVGQIWIDSSYWFPYMWPQVNASGHLIRITDYQQGPNGEVPLVFD</sequence>
<gene>
    <name evidence="2" type="ORF">B0T46_02345</name>
</gene>
<feature type="signal peptide" evidence="1">
    <location>
        <begin position="1"/>
        <end position="25"/>
    </location>
</feature>
<name>A0A1W0B606_9NOCA</name>
<dbReference type="STRING" id="1538463.B0T36_06425"/>
<dbReference type="InterPro" id="IPR013320">
    <property type="entry name" value="ConA-like_dom_sf"/>
</dbReference>
<evidence type="ECO:0000256" key="1">
    <source>
        <dbReference type="SAM" id="SignalP"/>
    </source>
</evidence>
<proteinExistence type="predicted"/>
<dbReference type="OrthoDB" id="4368280at2"/>
<feature type="chain" id="PRO_5012551549" description="GH16 domain-containing protein" evidence="1">
    <location>
        <begin position="26"/>
        <end position="297"/>
    </location>
</feature>
<protein>
    <recommendedName>
        <fullName evidence="4">GH16 domain-containing protein</fullName>
    </recommendedName>
</protein>
<evidence type="ECO:0000313" key="3">
    <source>
        <dbReference type="Proteomes" id="UP000188836"/>
    </source>
</evidence>